<dbReference type="InterPro" id="IPR032305">
    <property type="entry name" value="GTP-bd_M"/>
</dbReference>
<evidence type="ECO:0000259" key="1">
    <source>
        <dbReference type="PROSITE" id="PS51705"/>
    </source>
</evidence>
<evidence type="ECO:0000313" key="2">
    <source>
        <dbReference type="EMBL" id="KAH9418777.1"/>
    </source>
</evidence>
<dbReference type="InterPro" id="IPR030394">
    <property type="entry name" value="G_HFLX_dom"/>
</dbReference>
<dbReference type="CDD" id="cd01878">
    <property type="entry name" value="HflX"/>
    <property type="match status" value="1"/>
</dbReference>
<dbReference type="PANTHER" id="PTHR10229:SF0">
    <property type="entry name" value="GTP-BINDING PROTEIN 6-RELATED"/>
    <property type="match status" value="1"/>
</dbReference>
<proteinExistence type="predicted"/>
<dbReference type="Gene3D" id="3.40.50.11060">
    <property type="entry name" value="GTPase HflX, N-terminal domain"/>
    <property type="match status" value="1"/>
</dbReference>
<reference evidence="2 3" key="1">
    <citation type="journal article" date="2018" name="J. Allergy Clin. Immunol.">
        <title>High-quality assembly of Dermatophagoides pteronyssinus genome and transcriptome reveals a wide range of novel allergens.</title>
        <authorList>
            <person name="Liu X.Y."/>
            <person name="Yang K.Y."/>
            <person name="Wang M.Q."/>
            <person name="Kwok J.S."/>
            <person name="Zeng X."/>
            <person name="Yang Z."/>
            <person name="Xiao X.J."/>
            <person name="Lau C.P."/>
            <person name="Li Y."/>
            <person name="Huang Z.M."/>
            <person name="Ba J.G."/>
            <person name="Yim A.K."/>
            <person name="Ouyang C.Y."/>
            <person name="Ngai S.M."/>
            <person name="Chan T.F."/>
            <person name="Leung E.L."/>
            <person name="Liu L."/>
            <person name="Liu Z.G."/>
            <person name="Tsui S.K."/>
        </authorList>
    </citation>
    <scope>NUCLEOTIDE SEQUENCE [LARGE SCALE GENOMIC DNA]</scope>
    <source>
        <strain evidence="2">Derp</strain>
    </source>
</reference>
<dbReference type="InterPro" id="IPR016496">
    <property type="entry name" value="GTPase_HflX"/>
</dbReference>
<dbReference type="PANTHER" id="PTHR10229">
    <property type="entry name" value="GTP-BINDING PROTEIN HFLX"/>
    <property type="match status" value="1"/>
</dbReference>
<dbReference type="Pfam" id="PF16360">
    <property type="entry name" value="GTP-bdg_M"/>
    <property type="match status" value="1"/>
</dbReference>
<dbReference type="Gene3D" id="3.40.50.300">
    <property type="entry name" value="P-loop containing nucleotide triphosphate hydrolases"/>
    <property type="match status" value="1"/>
</dbReference>
<dbReference type="InterPro" id="IPR006073">
    <property type="entry name" value="GTP-bd"/>
</dbReference>
<dbReference type="NCBIfam" id="TIGR03156">
    <property type="entry name" value="GTP_HflX"/>
    <property type="match status" value="1"/>
</dbReference>
<name>A0ABQ8J857_DERPT</name>
<evidence type="ECO:0000313" key="3">
    <source>
        <dbReference type="Proteomes" id="UP000887458"/>
    </source>
</evidence>
<dbReference type="InterPro" id="IPR027417">
    <property type="entry name" value="P-loop_NTPase"/>
</dbReference>
<dbReference type="EMBL" id="NJHN03000062">
    <property type="protein sequence ID" value="KAH9418777.1"/>
    <property type="molecule type" value="Genomic_DNA"/>
</dbReference>
<dbReference type="InterPro" id="IPR042108">
    <property type="entry name" value="GTPase_HflX_N_sf"/>
</dbReference>
<reference evidence="2 3" key="2">
    <citation type="journal article" date="2022" name="Mol. Biol. Evol.">
        <title>Comparative Genomics Reveals Insights into the Divergent Evolution of Astigmatic Mites and Household Pest Adaptations.</title>
        <authorList>
            <person name="Xiong Q."/>
            <person name="Wan A.T."/>
            <person name="Liu X."/>
            <person name="Fung C.S."/>
            <person name="Xiao X."/>
            <person name="Malainual N."/>
            <person name="Hou J."/>
            <person name="Wang L."/>
            <person name="Wang M."/>
            <person name="Yang K.Y."/>
            <person name="Cui Y."/>
            <person name="Leung E.L."/>
            <person name="Nong W."/>
            <person name="Shin S.K."/>
            <person name="Au S.W."/>
            <person name="Jeong K.Y."/>
            <person name="Chew F.T."/>
            <person name="Hui J.H."/>
            <person name="Leung T.F."/>
            <person name="Tungtrongchitr A."/>
            <person name="Zhong N."/>
            <person name="Liu Z."/>
            <person name="Tsui S.K."/>
        </authorList>
    </citation>
    <scope>NUCLEOTIDE SEQUENCE [LARGE SCALE GENOMIC DNA]</scope>
    <source>
        <strain evidence="2">Derp</strain>
    </source>
</reference>
<accession>A0ABQ8J857</accession>
<dbReference type="SUPFAM" id="SSF52540">
    <property type="entry name" value="P-loop containing nucleoside triphosphate hydrolases"/>
    <property type="match status" value="1"/>
</dbReference>
<protein>
    <submittedName>
        <fullName evidence="2">GTP-binding protein 6</fullName>
    </submittedName>
</protein>
<dbReference type="Proteomes" id="UP000887458">
    <property type="component" value="Unassembled WGS sequence"/>
</dbReference>
<sequence>MIPLFSSYSFCRLNSKIFYNAFNSYFLASTSDYNHRIQCRTIHQDNSTTNDQNHDDQDLLNEIFQYNLLADLSPKNVVVIMPRMKRGALFRSHESGQALLDETVTLVKTIPYWKVAGAQMISTSAIHAEKIFGSTNLDHIRDYVRNQSADAVVFAIDVLRPIQHHFFRDFLNVQVKTITKKLQLKIDVLVYSMQVYDRFSTVLKIFRERCSTKEAKLQLALAELDYIKKNLHHMQECDFSQFSMSKSFGGNFDTFYQIKKQVIQERESRLKRALSSITTAYEVKRKHRTTLEIPTVAVVGYTNSGKTSLIKALSHDNSLQPEDRLFATLDVTTHSITLPSKMKALLIDTIGFISEIPTTLVHCFRSTLREICTANLIVHVVDASHPNRHQQIETVHQTLKEIEVPEKLFQTMIEVSNKVDKLSDPIDIDGLAISATERIGLDELTRQIQKSLIENTERLAFEIRVANGGEQYQWLYREASAIVEMKPDPQDANFLIVKVVITKSKFGKFLKLFHDNLNDQY</sequence>
<dbReference type="PROSITE" id="PS51705">
    <property type="entry name" value="G_HFLX"/>
    <property type="match status" value="1"/>
</dbReference>
<feature type="domain" description="Hflx-type G" evidence="1">
    <location>
        <begin position="294"/>
        <end position="456"/>
    </location>
</feature>
<keyword evidence="3" id="KW-1185">Reference proteome</keyword>
<gene>
    <name evidence="2" type="primary">GTPBP6</name>
    <name evidence="2" type="ORF">DERP_004103</name>
</gene>
<organism evidence="2 3">
    <name type="scientific">Dermatophagoides pteronyssinus</name>
    <name type="common">European house dust mite</name>
    <dbReference type="NCBI Taxonomy" id="6956"/>
    <lineage>
        <taxon>Eukaryota</taxon>
        <taxon>Metazoa</taxon>
        <taxon>Ecdysozoa</taxon>
        <taxon>Arthropoda</taxon>
        <taxon>Chelicerata</taxon>
        <taxon>Arachnida</taxon>
        <taxon>Acari</taxon>
        <taxon>Acariformes</taxon>
        <taxon>Sarcoptiformes</taxon>
        <taxon>Astigmata</taxon>
        <taxon>Psoroptidia</taxon>
        <taxon>Analgoidea</taxon>
        <taxon>Pyroglyphidae</taxon>
        <taxon>Dermatophagoidinae</taxon>
        <taxon>Dermatophagoides</taxon>
    </lineage>
</organism>
<comment type="caution">
    <text evidence="2">The sequence shown here is derived from an EMBL/GenBank/DDBJ whole genome shotgun (WGS) entry which is preliminary data.</text>
</comment>
<dbReference type="Pfam" id="PF01926">
    <property type="entry name" value="MMR_HSR1"/>
    <property type="match status" value="1"/>
</dbReference>